<reference evidence="8 9" key="1">
    <citation type="submission" date="2023-01" db="EMBL/GenBank/DDBJ databases">
        <title>Novel diversity within Roseofilum (Cyanobacteria; Desertifilaceae) from marine benthic mats with descriptions of four novel species.</title>
        <authorList>
            <person name="Wang Y."/>
            <person name="Berthold D.E."/>
            <person name="Hu J."/>
            <person name="Lefler F.W."/>
            <person name="Laughinghouse H.D. IV."/>
        </authorList>
    </citation>
    <scope>NUCLEOTIDE SEQUENCE [LARGE SCALE GENOMIC DNA]</scope>
    <source>
        <strain evidence="8 9">BLCC-M143</strain>
    </source>
</reference>
<dbReference type="Pfam" id="PF00805">
    <property type="entry name" value="Pentapeptide"/>
    <property type="match status" value="3"/>
</dbReference>
<keyword evidence="3 6" id="KW-1133">Transmembrane helix</keyword>
<keyword evidence="9" id="KW-1185">Reference proteome</keyword>
<feature type="region of interest" description="Disordered" evidence="5">
    <location>
        <begin position="1"/>
        <end position="21"/>
    </location>
</feature>
<dbReference type="InterPro" id="IPR010432">
    <property type="entry name" value="RDD"/>
</dbReference>
<sequence length="712" mass="76435">MASSTAPQPTNPPAPKQRLKLRRPPLSLRRFGAWVVEISMVACSASIPYAVGEYVKSGPNGTAVPPNPMVAEVGEAIAQTLALQQSDRQEPISPLTNLFWSIAIVAPLAVGGWQLYLLGTTGQTSPKRWLGVRVIAFRGGVPGIGRALVREGFGRWGLPVGIAYGIWRYSGAFPELAILLGLSGLMLVVEVFSGLFDRYYRTFHDRLAGTYPISEPLPIPYTNPQDEPPGALAVTPQTGASGRSLWGWMQEHPGITIVSAVGLGLGSVLTAFVGTQVFIQSQTTEVQLDAQDDQLFLELVEKLDPAAAEADQKRREVVLAIATLNDPRAYQFLVDLLVHESDPKLVDSIQQALFSVGPDALPYLHRANLALGKDMETLGPGSTSTQKNILRLKLRATQQAIVKILTIDRNPNSSYSLHRADLAKSAPPVAFVAVMDKTDLSGINFRGASLSQASLKWTRFYGAGDDQRLGTFDDRIADLSGTDLKEADLTGAILSNVPIRRTNLIRATLNKANLNQAKLTGSNLSSALLVNATLQSALLETASLTGADLSDSNFSYANLQEARLGQVQGINALFKFANLNQTTWKNANLSQADFNNAKLEAADFSDGKLIGTNFSNANLANANFTNANLILADLRGATLEGANFAGAVFQPQAKPTQKGDFVTEESATGDSNGLAGVDFSQTQNLDKNQLIYLCSQGAIHPNCSQLPEPDNK</sequence>
<proteinExistence type="predicted"/>
<evidence type="ECO:0000313" key="9">
    <source>
        <dbReference type="Proteomes" id="UP001232992"/>
    </source>
</evidence>
<comment type="caution">
    <text evidence="8">The sequence shown here is derived from an EMBL/GenBank/DDBJ whole genome shotgun (WGS) entry which is preliminary data.</text>
</comment>
<feature type="transmembrane region" description="Helical" evidence="6">
    <location>
        <begin position="176"/>
        <end position="196"/>
    </location>
</feature>
<dbReference type="Pfam" id="PF06271">
    <property type="entry name" value="RDD"/>
    <property type="match status" value="1"/>
</dbReference>
<dbReference type="EMBL" id="JAQOSQ010000007">
    <property type="protein sequence ID" value="MDJ1183370.1"/>
    <property type="molecule type" value="Genomic_DNA"/>
</dbReference>
<evidence type="ECO:0000256" key="5">
    <source>
        <dbReference type="SAM" id="MobiDB-lite"/>
    </source>
</evidence>
<dbReference type="Pfam" id="PF13599">
    <property type="entry name" value="Pentapeptide_4"/>
    <property type="match status" value="1"/>
</dbReference>
<feature type="transmembrane region" description="Helical" evidence="6">
    <location>
        <begin position="98"/>
        <end position="118"/>
    </location>
</feature>
<dbReference type="PANTHER" id="PTHR14136:SF17">
    <property type="entry name" value="BTB_POZ DOMAIN-CONTAINING PROTEIN KCTD9"/>
    <property type="match status" value="1"/>
</dbReference>
<evidence type="ECO:0000256" key="4">
    <source>
        <dbReference type="ARBA" id="ARBA00023136"/>
    </source>
</evidence>
<gene>
    <name evidence="8" type="ORF">PMH09_09175</name>
</gene>
<evidence type="ECO:0000256" key="1">
    <source>
        <dbReference type="ARBA" id="ARBA00004141"/>
    </source>
</evidence>
<keyword evidence="2 6" id="KW-0812">Transmembrane</keyword>
<dbReference type="Proteomes" id="UP001232992">
    <property type="component" value="Unassembled WGS sequence"/>
</dbReference>
<name>A0ABT7BW10_9CYAN</name>
<accession>A0ABT7BW10</accession>
<dbReference type="SUPFAM" id="SSF141571">
    <property type="entry name" value="Pentapeptide repeat-like"/>
    <property type="match status" value="1"/>
</dbReference>
<evidence type="ECO:0000259" key="7">
    <source>
        <dbReference type="Pfam" id="PF06271"/>
    </source>
</evidence>
<dbReference type="InterPro" id="IPR001646">
    <property type="entry name" value="5peptide_repeat"/>
</dbReference>
<evidence type="ECO:0000313" key="8">
    <source>
        <dbReference type="EMBL" id="MDJ1183370.1"/>
    </source>
</evidence>
<dbReference type="RefSeq" id="WP_283758024.1">
    <property type="nucleotide sequence ID" value="NZ_JAQOSQ010000007.1"/>
</dbReference>
<evidence type="ECO:0000256" key="2">
    <source>
        <dbReference type="ARBA" id="ARBA00022692"/>
    </source>
</evidence>
<keyword evidence="4 6" id="KW-0472">Membrane</keyword>
<organism evidence="8 9">
    <name type="scientific">Roseofilum casamattae BLCC-M143</name>
    <dbReference type="NCBI Taxonomy" id="3022442"/>
    <lineage>
        <taxon>Bacteria</taxon>
        <taxon>Bacillati</taxon>
        <taxon>Cyanobacteriota</taxon>
        <taxon>Cyanophyceae</taxon>
        <taxon>Desertifilales</taxon>
        <taxon>Desertifilaceae</taxon>
        <taxon>Roseofilum</taxon>
        <taxon>Roseofilum casamattae</taxon>
    </lineage>
</organism>
<feature type="transmembrane region" description="Helical" evidence="6">
    <location>
        <begin position="255"/>
        <end position="279"/>
    </location>
</feature>
<comment type="subcellular location">
    <subcellularLocation>
        <location evidence="1">Membrane</location>
        <topology evidence="1">Multi-pass membrane protein</topology>
    </subcellularLocation>
</comment>
<evidence type="ECO:0000256" key="6">
    <source>
        <dbReference type="SAM" id="Phobius"/>
    </source>
</evidence>
<protein>
    <submittedName>
        <fullName evidence="8">Pentapeptide repeat-containing protein</fullName>
    </submittedName>
</protein>
<dbReference type="PANTHER" id="PTHR14136">
    <property type="entry name" value="BTB_POZ DOMAIN-CONTAINING PROTEIN KCTD9"/>
    <property type="match status" value="1"/>
</dbReference>
<evidence type="ECO:0000256" key="3">
    <source>
        <dbReference type="ARBA" id="ARBA00022989"/>
    </source>
</evidence>
<feature type="domain" description="RDD" evidence="7">
    <location>
        <begin position="29"/>
        <end position="209"/>
    </location>
</feature>
<dbReference type="InterPro" id="IPR051082">
    <property type="entry name" value="Pentapeptide-BTB/POZ_domain"/>
</dbReference>
<dbReference type="Gene3D" id="2.160.20.80">
    <property type="entry name" value="E3 ubiquitin-protein ligase SopA"/>
    <property type="match status" value="2"/>
</dbReference>